<sequence>MKSRNTLFEHVIHGRVKRCGFRDDIATLRTGTSGSICLLHAVVIARFVAPPGNWNC</sequence>
<dbReference type="EMBL" id="KQ434938">
    <property type="protein sequence ID" value="KZC12127.1"/>
    <property type="molecule type" value="Genomic_DNA"/>
</dbReference>
<dbReference type="AlphaFoldDB" id="A0A154PK05"/>
<evidence type="ECO:0000313" key="2">
    <source>
        <dbReference type="Proteomes" id="UP000076502"/>
    </source>
</evidence>
<keyword evidence="2" id="KW-1185">Reference proteome</keyword>
<protein>
    <submittedName>
        <fullName evidence="1">Uncharacterized protein</fullName>
    </submittedName>
</protein>
<evidence type="ECO:0000313" key="1">
    <source>
        <dbReference type="EMBL" id="KZC12127.1"/>
    </source>
</evidence>
<dbReference type="Proteomes" id="UP000076502">
    <property type="component" value="Unassembled WGS sequence"/>
</dbReference>
<accession>A0A154PK05</accession>
<organism evidence="1 2">
    <name type="scientific">Dufourea novaeangliae</name>
    <name type="common">Sweat bee</name>
    <dbReference type="NCBI Taxonomy" id="178035"/>
    <lineage>
        <taxon>Eukaryota</taxon>
        <taxon>Metazoa</taxon>
        <taxon>Ecdysozoa</taxon>
        <taxon>Arthropoda</taxon>
        <taxon>Hexapoda</taxon>
        <taxon>Insecta</taxon>
        <taxon>Pterygota</taxon>
        <taxon>Neoptera</taxon>
        <taxon>Endopterygota</taxon>
        <taxon>Hymenoptera</taxon>
        <taxon>Apocrita</taxon>
        <taxon>Aculeata</taxon>
        <taxon>Apoidea</taxon>
        <taxon>Anthophila</taxon>
        <taxon>Halictidae</taxon>
        <taxon>Rophitinae</taxon>
        <taxon>Dufourea</taxon>
    </lineage>
</organism>
<proteinExistence type="predicted"/>
<name>A0A154PK05_DUFNO</name>
<gene>
    <name evidence="1" type="ORF">WN55_03208</name>
</gene>
<reference evidence="1 2" key="1">
    <citation type="submission" date="2015-07" db="EMBL/GenBank/DDBJ databases">
        <title>The genome of Dufourea novaeangliae.</title>
        <authorList>
            <person name="Pan H."/>
            <person name="Kapheim K."/>
        </authorList>
    </citation>
    <scope>NUCLEOTIDE SEQUENCE [LARGE SCALE GENOMIC DNA]</scope>
    <source>
        <strain evidence="1">0120121106</strain>
        <tissue evidence="1">Whole body</tissue>
    </source>
</reference>